<feature type="compositionally biased region" description="Basic residues" evidence="1">
    <location>
        <begin position="9"/>
        <end position="19"/>
    </location>
</feature>
<dbReference type="PANTHER" id="PTHR15682:SF2">
    <property type="entry name" value="UNHEALTHY RIBOSOME BIOGENESIS PROTEIN 2 HOMOLOG"/>
    <property type="match status" value="1"/>
</dbReference>
<dbReference type="Proteomes" id="UP001227230">
    <property type="component" value="Chromosome 3"/>
</dbReference>
<feature type="domain" description="Nucleolar 27S pre-rRNA processing Urb2/Npa2 C-terminal" evidence="2">
    <location>
        <begin position="1898"/>
        <end position="2136"/>
    </location>
</feature>
<dbReference type="InterPro" id="IPR018849">
    <property type="entry name" value="Urb2/Npa2_C"/>
</dbReference>
<feature type="compositionally biased region" description="Basic and acidic residues" evidence="1">
    <location>
        <begin position="20"/>
        <end position="55"/>
    </location>
</feature>
<accession>A0ABY9BKM3</accession>
<dbReference type="Pfam" id="PF10441">
    <property type="entry name" value="Urb2"/>
    <property type="match status" value="1"/>
</dbReference>
<sequence>MADSDSKPKQKHTKKKRKLKVPEDDRRPSKTQRFDFLEKEKEKDAKEERPIRRPEEGRPWGNLQLILSLQNKEILLQEKVQLAYDFVATRATEEEEDTEQGFETVSLSRVIIFLNDWIQSLLISSEKKSKVDLDKTQFQVVGTCLDFRCWEIFKFCLEESLERHVPLNISRNLLKAIHCIARNALSQLNDASLHAKESFFIVEGFELYGTVLSCVSLVFSSHNGLSNENLDLWISTVDAVLELVHKIYTDNIAGGNAGKFVLQFSCLVLEPFSKFLRVHPCRKNGFHDFVDKLLELLLHLLGVLNLQADGNNPGWTRDLLKLVEEVLSHGLFHPAHIDGFLSLHGKEKHGKEYDGQSEEPKMVVKSYHRHLFDKLEKIVAAKKVLPLSGIGELFHLLVVQVKKQKGALVLSEGTKIVGKTVGFIHSEDYFSGHMSMMFAGNHSVLSENSYLSSSLNSETRKSLFDFFVQIMEPLLFQIKGYLQTKLEVGPALLDVHCTLKSTNKLLASFMHEKVYVQTEDTHEGACLNFLKVVYDRIMSFSVEINQMWLSTVDADKGIHVDTLNLIGKELIAALGYFLEIDYEVIGNDLVSLWLMMLSFLAIGLSSMDMSDQSSLSSKMVDVGCQLINLYSELRQVNNAIFALCKAVRLLVSHDSDCELNYSGFMSCTNSASYEACAKSVEMLLCSQEFKFAIYNAIRSIPEGQASECVRQLTTDISDSLKWMKTSCSVASGKESGNAKQSGSLLGFDLQVELLGKGLAEIYTLVLDSLNVTTGNSSLLGVSIEGLMTVMRPGMSSLVALQLDGVNEFISAVTERIFYNRVAECKNDFRKLRASTQWIFVLFFRLYMSCRSLYRQSISLVPPTSAKKMSAVMGDFYIAHTGRDWVEKTDWTEQGYFSWIVQPSASLPNIIQSILDLYPQDRVVTCSPLVYVLHTMALQRLVDLNRQIKSFEYLLQSNNKLVQEKLMDDDGLSQCHEKDIKSNKKKSRKWKRFIAVLREEATGLTDFMMGSVSLVTKKQQCFSSFDDTTCKDTCAKALHEDDAWDLGVCAVNEITLPTAIWWVLCQNIDIWCTHAAKKKLKTFLSLLICTSLPHIGSSFGEVKKHNTNEPGYQRKVSVGQISMELLSDTTLYEQKFVCRHIASRFCRNLEKSLSPLLSDAAYRDFDFNSSPNWQEVLSAFDNLSVVVSGAKYVTNDCASVAELTSHLSNRLPTEFNEEKKAFLLQSMEFTACQSSLNLLCWMPKGYLNSRSFSLYTTCILNLERFVVCRLIKCHCALCSHNHYELYRLFLSCRRTLKHLIMAFCEEKMEASQSSLTSIFPEVSFPVLWLLKSVSVMVGLQHTFSEDRASQFRYMSFSLMDQTSYVFLMFSKSQFSHVVHFSMNVKKSCAEQLNSDLVHEESHLTETDPCSDSSKAVDAWKNVVLVAEALKEQTENLLISLKDALCNKRVEVGTVDLNRLSSLVSCFQGFMWGLASAMNHIDVKECDDEMKLLKWKNEPFSKLNLCINVFTDFIDFSLCMFLIEDDQQPEGLGGAQNLSGLDQKNDCSLEPYGGENDISCANKQQKSKTARSSGSLHIDNDSENTGGQEMRLQLDSAVCATNFLSDVDLFELRRLNRPLLRSLLKGDNPEAAFFLRELFIASSAILRLNLQINCIPLSSCFVPIFNGISQLLLLELANMADVPQPISLVWLDGVLKYLEELGNQFPLTNPTLYRDVYAKLIDLHLKAIGKCISLQGKRATLASHDAESSTKTLDSHVGLSDASLSHGPYCFDEFKSRLRMSFKVFIKKPSELHLLSAIQALERALVGVQEGCMVIYDVNTGSAHGGKVSSITAAGIDCLDLVLEFVSGRKRLSVVKRHLKSLIAGLFNIVLHLQSPFIFYRKLIHNKGQTDPDPGSVILMCIEVLTRISGKHALFQMDPCHLQQCLRIPAALFQSFRGLRLSDAPASYNFFMFSDNQDNGSLESMDSCTVDRQFTIDLFAACCRLLNTVLKHHKSECEQCIALLEDSVCVLLRCLETVDADSVVRKGYFSWEVEEGVKCACFLRRIYEEMRQQKDVFRQHCFKFLSNYIWIYSGYGPLKTGIRREIDDALRPGVYALIDACSADDLQYLHTVFGEGPCRSTLATLQHDYKLNFQYEGKV</sequence>
<gene>
    <name evidence="3" type="ORF">VitviT2T_003059</name>
</gene>
<name>A0ABY9BKM3_VITVI</name>
<evidence type="ECO:0000256" key="1">
    <source>
        <dbReference type="SAM" id="MobiDB-lite"/>
    </source>
</evidence>
<dbReference type="EMBL" id="CP126650">
    <property type="protein sequence ID" value="WJZ83369.1"/>
    <property type="molecule type" value="Genomic_DNA"/>
</dbReference>
<protein>
    <recommendedName>
        <fullName evidence="2">Nucleolar 27S pre-rRNA processing Urb2/Npa2 C-terminal domain-containing protein</fullName>
    </recommendedName>
</protein>
<dbReference type="InterPro" id="IPR052609">
    <property type="entry name" value="Ribosome_Biogenesis_Reg"/>
</dbReference>
<evidence type="ECO:0000259" key="2">
    <source>
        <dbReference type="Pfam" id="PF10441"/>
    </source>
</evidence>
<proteinExistence type="predicted"/>
<evidence type="ECO:0000313" key="3">
    <source>
        <dbReference type="EMBL" id="WJZ83369.1"/>
    </source>
</evidence>
<keyword evidence="4" id="KW-1185">Reference proteome</keyword>
<dbReference type="PANTHER" id="PTHR15682">
    <property type="entry name" value="UNHEALTHY RIBOSOME BIOGENESIS PROTEIN 2 HOMOLOG"/>
    <property type="match status" value="1"/>
</dbReference>
<reference evidence="3 4" key="1">
    <citation type="journal article" date="2023" name="Hortic Res">
        <title>The complete reference genome for grapevine (Vitis vinifera L.) genetics and breeding.</title>
        <authorList>
            <person name="Shi X."/>
            <person name="Cao S."/>
            <person name="Wang X."/>
            <person name="Huang S."/>
            <person name="Wang Y."/>
            <person name="Liu Z."/>
            <person name="Liu W."/>
            <person name="Leng X."/>
            <person name="Peng Y."/>
            <person name="Wang N."/>
            <person name="Wang Y."/>
            <person name="Ma Z."/>
            <person name="Xu X."/>
            <person name="Zhang F."/>
            <person name="Xue H."/>
            <person name="Zhong H."/>
            <person name="Wang Y."/>
            <person name="Zhang K."/>
            <person name="Velt A."/>
            <person name="Avia K."/>
            <person name="Holtgrawe D."/>
            <person name="Grimplet J."/>
            <person name="Matus J.T."/>
            <person name="Ware D."/>
            <person name="Wu X."/>
            <person name="Wang H."/>
            <person name="Liu C."/>
            <person name="Fang Y."/>
            <person name="Rustenholz C."/>
            <person name="Cheng Z."/>
            <person name="Xiao H."/>
            <person name="Zhou Y."/>
        </authorList>
    </citation>
    <scope>NUCLEOTIDE SEQUENCE [LARGE SCALE GENOMIC DNA]</scope>
    <source>
        <strain evidence="4">cv. Pinot noir / PN40024</strain>
        <tissue evidence="3">Leaf</tissue>
    </source>
</reference>
<evidence type="ECO:0000313" key="4">
    <source>
        <dbReference type="Proteomes" id="UP001227230"/>
    </source>
</evidence>
<feature type="region of interest" description="Disordered" evidence="1">
    <location>
        <begin position="1"/>
        <end position="55"/>
    </location>
</feature>
<organism evidence="3 4">
    <name type="scientific">Vitis vinifera</name>
    <name type="common">Grape</name>
    <dbReference type="NCBI Taxonomy" id="29760"/>
    <lineage>
        <taxon>Eukaryota</taxon>
        <taxon>Viridiplantae</taxon>
        <taxon>Streptophyta</taxon>
        <taxon>Embryophyta</taxon>
        <taxon>Tracheophyta</taxon>
        <taxon>Spermatophyta</taxon>
        <taxon>Magnoliopsida</taxon>
        <taxon>eudicotyledons</taxon>
        <taxon>Gunneridae</taxon>
        <taxon>Pentapetalae</taxon>
        <taxon>rosids</taxon>
        <taxon>Vitales</taxon>
        <taxon>Vitaceae</taxon>
        <taxon>Viteae</taxon>
        <taxon>Vitis</taxon>
    </lineage>
</organism>